<gene>
    <name evidence="2" type="ORF">HAX54_044396</name>
</gene>
<accession>A0ABS8SPF5</accession>
<organism evidence="2 3">
    <name type="scientific">Datura stramonium</name>
    <name type="common">Jimsonweed</name>
    <name type="synonym">Common thornapple</name>
    <dbReference type="NCBI Taxonomy" id="4076"/>
    <lineage>
        <taxon>Eukaryota</taxon>
        <taxon>Viridiplantae</taxon>
        <taxon>Streptophyta</taxon>
        <taxon>Embryophyta</taxon>
        <taxon>Tracheophyta</taxon>
        <taxon>Spermatophyta</taxon>
        <taxon>Magnoliopsida</taxon>
        <taxon>eudicotyledons</taxon>
        <taxon>Gunneridae</taxon>
        <taxon>Pentapetalae</taxon>
        <taxon>asterids</taxon>
        <taxon>lamiids</taxon>
        <taxon>Solanales</taxon>
        <taxon>Solanaceae</taxon>
        <taxon>Solanoideae</taxon>
        <taxon>Datureae</taxon>
        <taxon>Datura</taxon>
    </lineage>
</organism>
<proteinExistence type="predicted"/>
<dbReference type="EMBL" id="JACEIK010000676">
    <property type="protein sequence ID" value="MCD7460782.1"/>
    <property type="molecule type" value="Genomic_DNA"/>
</dbReference>
<evidence type="ECO:0000313" key="2">
    <source>
        <dbReference type="EMBL" id="MCD7460782.1"/>
    </source>
</evidence>
<keyword evidence="3" id="KW-1185">Reference proteome</keyword>
<evidence type="ECO:0000313" key="3">
    <source>
        <dbReference type="Proteomes" id="UP000823775"/>
    </source>
</evidence>
<sequence length="257" mass="27615">MKAYKAAVPIWPKVPWKSLVLLKGMLPRRQFIMLMAIKKANKGGAKLLDQYDRKLFNLGLEVMGSSAKGRESSRVFRVSWSSWIVLELGLARPETGLDGVARGSGQGAEQGLGFWSRGRVKGLECGSRLSVSRSIKGLEAGPEPGVMIKGRGFGLMVGLGSGPARGLPSGRASGSLPGLKVSQEPQSLDRGWWSRLVSRGRELYFCLNASRSDQPSSTRGWGSTLGPGWGHSRDRLTPGSRGRVSNVRASPEVAGRG</sequence>
<dbReference type="Proteomes" id="UP000823775">
    <property type="component" value="Unassembled WGS sequence"/>
</dbReference>
<feature type="compositionally biased region" description="Polar residues" evidence="1">
    <location>
        <begin position="211"/>
        <end position="221"/>
    </location>
</feature>
<name>A0ABS8SPF5_DATST</name>
<evidence type="ECO:0000256" key="1">
    <source>
        <dbReference type="SAM" id="MobiDB-lite"/>
    </source>
</evidence>
<protein>
    <submittedName>
        <fullName evidence="2">Uncharacterized protein</fullName>
    </submittedName>
</protein>
<reference evidence="2 3" key="1">
    <citation type="journal article" date="2021" name="BMC Genomics">
        <title>Datura genome reveals duplications of psychoactive alkaloid biosynthetic genes and high mutation rate following tissue culture.</title>
        <authorList>
            <person name="Rajewski A."/>
            <person name="Carter-House D."/>
            <person name="Stajich J."/>
            <person name="Litt A."/>
        </authorList>
    </citation>
    <scope>NUCLEOTIDE SEQUENCE [LARGE SCALE GENOMIC DNA]</scope>
    <source>
        <strain evidence="2">AR-01</strain>
    </source>
</reference>
<comment type="caution">
    <text evidence="2">The sequence shown here is derived from an EMBL/GenBank/DDBJ whole genome shotgun (WGS) entry which is preliminary data.</text>
</comment>
<feature type="region of interest" description="Disordered" evidence="1">
    <location>
        <begin position="211"/>
        <end position="257"/>
    </location>
</feature>